<dbReference type="Proteomes" id="UP000017836">
    <property type="component" value="Unassembled WGS sequence"/>
</dbReference>
<proteinExistence type="predicted"/>
<evidence type="ECO:0000313" key="3">
    <source>
        <dbReference type="Proteomes" id="UP000017836"/>
    </source>
</evidence>
<feature type="compositionally biased region" description="Polar residues" evidence="1">
    <location>
        <begin position="1"/>
        <end position="18"/>
    </location>
</feature>
<gene>
    <name evidence="2" type="ORF">AMTR_s00001p00270890</name>
</gene>
<evidence type="ECO:0000313" key="2">
    <source>
        <dbReference type="EMBL" id="ERM96595.1"/>
    </source>
</evidence>
<dbReference type="Gramene" id="ERM96595">
    <property type="protein sequence ID" value="ERM96595"/>
    <property type="gene ID" value="AMTR_s00001p00270890"/>
</dbReference>
<dbReference type="AlphaFoldDB" id="W1NMT5"/>
<evidence type="ECO:0000256" key="1">
    <source>
        <dbReference type="SAM" id="MobiDB-lite"/>
    </source>
</evidence>
<organism evidence="2 3">
    <name type="scientific">Amborella trichopoda</name>
    <dbReference type="NCBI Taxonomy" id="13333"/>
    <lineage>
        <taxon>Eukaryota</taxon>
        <taxon>Viridiplantae</taxon>
        <taxon>Streptophyta</taxon>
        <taxon>Embryophyta</taxon>
        <taxon>Tracheophyta</taxon>
        <taxon>Spermatophyta</taxon>
        <taxon>Magnoliopsida</taxon>
        <taxon>Amborellales</taxon>
        <taxon>Amborellaceae</taxon>
        <taxon>Amborella</taxon>
    </lineage>
</organism>
<keyword evidence="3" id="KW-1185">Reference proteome</keyword>
<dbReference type="HOGENOM" id="CLU_2815781_0_0_1"/>
<name>W1NMT5_AMBTC</name>
<feature type="region of interest" description="Disordered" evidence="1">
    <location>
        <begin position="1"/>
        <end position="20"/>
    </location>
</feature>
<accession>W1NMT5</accession>
<sequence>MGMSNTGCIPSQRWQNDTGGCMEEPNDVARRFKVVMTNVMQDLSSELGEMTYSCFDGIHLPPVGKHR</sequence>
<protein>
    <submittedName>
        <fullName evidence="2">Uncharacterized protein</fullName>
    </submittedName>
</protein>
<reference evidence="3" key="1">
    <citation type="journal article" date="2013" name="Science">
        <title>The Amborella genome and the evolution of flowering plants.</title>
        <authorList>
            <consortium name="Amborella Genome Project"/>
        </authorList>
    </citation>
    <scope>NUCLEOTIDE SEQUENCE [LARGE SCALE GENOMIC DNA]</scope>
</reference>
<dbReference type="EMBL" id="KI397142">
    <property type="protein sequence ID" value="ERM96595.1"/>
    <property type="molecule type" value="Genomic_DNA"/>
</dbReference>